<feature type="region of interest" description="Disordered" evidence="1">
    <location>
        <begin position="185"/>
        <end position="226"/>
    </location>
</feature>
<feature type="compositionally biased region" description="Low complexity" evidence="1">
    <location>
        <begin position="193"/>
        <end position="226"/>
    </location>
</feature>
<dbReference type="OrthoDB" id="18388at2759"/>
<accession>A0A3S3PF42</accession>
<protein>
    <submittedName>
        <fullName evidence="4">Uncharacterized protein</fullName>
    </submittedName>
</protein>
<dbReference type="EMBL" id="NCKU01000828">
    <property type="protein sequence ID" value="RWS13990.1"/>
    <property type="molecule type" value="Genomic_DNA"/>
</dbReference>
<evidence type="ECO:0000256" key="1">
    <source>
        <dbReference type="SAM" id="MobiDB-lite"/>
    </source>
</evidence>
<evidence type="ECO:0000313" key="2">
    <source>
        <dbReference type="EMBL" id="RWS13452.1"/>
    </source>
</evidence>
<dbReference type="InterPro" id="IPR036322">
    <property type="entry name" value="WD40_repeat_dom_sf"/>
</dbReference>
<dbReference type="InterPro" id="IPR015943">
    <property type="entry name" value="WD40/YVTN_repeat-like_dom_sf"/>
</dbReference>
<organism evidence="4 6">
    <name type="scientific">Dinothrombium tinctorium</name>
    <dbReference type="NCBI Taxonomy" id="1965070"/>
    <lineage>
        <taxon>Eukaryota</taxon>
        <taxon>Metazoa</taxon>
        <taxon>Ecdysozoa</taxon>
        <taxon>Arthropoda</taxon>
        <taxon>Chelicerata</taxon>
        <taxon>Arachnida</taxon>
        <taxon>Acari</taxon>
        <taxon>Acariformes</taxon>
        <taxon>Trombidiformes</taxon>
        <taxon>Prostigmata</taxon>
        <taxon>Anystina</taxon>
        <taxon>Parasitengona</taxon>
        <taxon>Trombidioidea</taxon>
        <taxon>Trombidiidae</taxon>
        <taxon>Dinothrombium</taxon>
    </lineage>
</organism>
<dbReference type="InterPro" id="IPR037379">
    <property type="entry name" value="WDR74/Nsa1"/>
</dbReference>
<evidence type="ECO:0000313" key="5">
    <source>
        <dbReference type="EMBL" id="RWS13990.1"/>
    </source>
</evidence>
<dbReference type="STRING" id="1965070.A0A3S3PF42"/>
<keyword evidence="6" id="KW-1185">Reference proteome</keyword>
<dbReference type="Gene3D" id="2.130.10.10">
    <property type="entry name" value="YVTN repeat-like/Quinoprotein amine dehydrogenase"/>
    <property type="match status" value="1"/>
</dbReference>
<reference evidence="4" key="2">
    <citation type="submission" date="2018-11" db="EMBL/GenBank/DDBJ databases">
        <title>Trombidioid mite genomics.</title>
        <authorList>
            <person name="Dong X."/>
        </authorList>
    </citation>
    <scope>NUCLEOTIDE SEQUENCE</scope>
    <source>
        <strain evidence="4">UoL-WK</strain>
    </source>
</reference>
<dbReference type="AlphaFoldDB" id="A0A3S3PF42"/>
<dbReference type="SUPFAM" id="SSF50978">
    <property type="entry name" value="WD40 repeat-like"/>
    <property type="match status" value="1"/>
</dbReference>
<evidence type="ECO:0000313" key="4">
    <source>
        <dbReference type="EMBL" id="RWS13986.1"/>
    </source>
</evidence>
<dbReference type="GO" id="GO:0042273">
    <property type="term" value="P:ribosomal large subunit biogenesis"/>
    <property type="evidence" value="ECO:0007669"/>
    <property type="project" value="InterPro"/>
</dbReference>
<comment type="caution">
    <text evidence="4">The sequence shown here is derived from an EMBL/GenBank/DDBJ whole genome shotgun (WGS) entry which is preliminary data.</text>
</comment>
<dbReference type="PANTHER" id="PTHR16038:SF4">
    <property type="entry name" value="WD REPEAT-CONTAINING PROTEIN 74"/>
    <property type="match status" value="1"/>
</dbReference>
<evidence type="ECO:0000313" key="3">
    <source>
        <dbReference type="EMBL" id="RWS13466.1"/>
    </source>
</evidence>
<evidence type="ECO:0000313" key="6">
    <source>
        <dbReference type="Proteomes" id="UP000285301"/>
    </source>
</evidence>
<sequence length="491" mass="54068">MSKKRRFPSLGSVLIGDELGLLKKIDIHSTPSTSNVITLNRETLSSEPSPDKSILSIRPFKNFSFESEHEIDDDSEHGELDDRDPRTRVVFDWKLNNESSILFLVASKPSKLQIYNSLTNQLSDVKCVQSNLNLIGGEPINRNHIVVCYENGTIDVQNVDKTLLESSSETKKKAIRLLGLDLNEENEDHSPKSCKSSASSSGKKSANLSAKSKSSTGTSSSSETASSLSHSTASNVFSPNWSCTSTSLACFKVCGNRVAVAGKNLDLKVFDLTTKQCTFTAKTSNKDWLGLKSPVWVSDLDWIGPVPKLSSTPSMIATCSRTDPFVRIYDLKSKQRKPVMSLNFKDSTFNNDSNPPSFTAICSTLTPQSVSLPTQQLILGTTMGRMMAVDLRFNSHSYRHLGVFKSFGGGAIRDIKFVPQTSTHSKIISCSLDRFVRIHSFAMGADKTRLLDSKFYIKTKPVCIQPICTNFVFANVSDDVAHIDDSEDSDN</sequence>
<dbReference type="EMBL" id="NCKU01000989">
    <property type="protein sequence ID" value="RWS13452.1"/>
    <property type="molecule type" value="Genomic_DNA"/>
</dbReference>
<gene>
    <name evidence="2" type="ORF">B4U79_00542</name>
    <name evidence="3" type="ORF">B4U79_03306</name>
    <name evidence="5" type="ORF">B4U79_06164</name>
    <name evidence="4" type="ORF">B4U79_11626</name>
</gene>
<reference evidence="4 6" key="1">
    <citation type="journal article" date="2018" name="Gigascience">
        <title>Genomes of trombidid mites reveal novel predicted allergens and laterally-transferred genes associated with secondary metabolism.</title>
        <authorList>
            <person name="Dong X."/>
            <person name="Chaisiri K."/>
            <person name="Xia D."/>
            <person name="Armstrong S.D."/>
            <person name="Fang Y."/>
            <person name="Donnelly M.J."/>
            <person name="Kadowaki T."/>
            <person name="McGarry J.W."/>
            <person name="Darby A.C."/>
            <person name="Makepeace B.L."/>
        </authorList>
    </citation>
    <scope>NUCLEOTIDE SEQUENCE [LARGE SCALE GENOMIC DNA]</scope>
    <source>
        <strain evidence="4">UoL-WK</strain>
    </source>
</reference>
<name>A0A3S3PF42_9ACAR</name>
<dbReference type="GO" id="GO:0005730">
    <property type="term" value="C:nucleolus"/>
    <property type="evidence" value="ECO:0007669"/>
    <property type="project" value="InterPro"/>
</dbReference>
<dbReference type="EMBL" id="NCKU01000982">
    <property type="protein sequence ID" value="RWS13466.1"/>
    <property type="molecule type" value="Genomic_DNA"/>
</dbReference>
<proteinExistence type="predicted"/>
<dbReference type="Proteomes" id="UP000285301">
    <property type="component" value="Unassembled WGS sequence"/>
</dbReference>
<dbReference type="PANTHER" id="PTHR16038">
    <property type="entry name" value="NOP SEVEN ASSOCIATED PROTEIN 1"/>
    <property type="match status" value="1"/>
</dbReference>
<dbReference type="GO" id="GO:0030687">
    <property type="term" value="C:preribosome, large subunit precursor"/>
    <property type="evidence" value="ECO:0007669"/>
    <property type="project" value="TreeGrafter"/>
</dbReference>
<dbReference type="EMBL" id="NCKU01000829">
    <property type="protein sequence ID" value="RWS13986.1"/>
    <property type="molecule type" value="Genomic_DNA"/>
</dbReference>